<sequence>MVASNAEMEELYRKRLMVVATGILIFVIAGGSLSSVAPAQNSTEITIFGVRLLFKNAKFLEWAGIAVMWYFWLRHQQFSSEVRSDLKNQIFNGISICRTATERVRRAEVTHYHGPGDYEGHFRRVKFFVAKDYEWCPSDTDGRHSYSASVNMLSPFRIVICMTSVGGGQNKSIGWQIDEIKGVAEHLQFYAAYIFSYLKCAYKYPEFCHAKLPSWLAITSFTLYIVNAFV</sequence>
<name>A0ABX0CX20_9GAMM</name>
<keyword evidence="1" id="KW-0472">Membrane</keyword>
<organism evidence="2 3">
    <name type="scientific">Aeromonas rivipollensis</name>
    <dbReference type="NCBI Taxonomy" id="948519"/>
    <lineage>
        <taxon>Bacteria</taxon>
        <taxon>Pseudomonadati</taxon>
        <taxon>Pseudomonadota</taxon>
        <taxon>Gammaproteobacteria</taxon>
        <taxon>Aeromonadales</taxon>
        <taxon>Aeromonadaceae</taxon>
        <taxon>Aeromonas</taxon>
    </lineage>
</organism>
<evidence type="ECO:0000256" key="1">
    <source>
        <dbReference type="SAM" id="Phobius"/>
    </source>
</evidence>
<gene>
    <name evidence="2" type="ORF">G4923_06295</name>
</gene>
<dbReference type="EMBL" id="JAAILA010000009">
    <property type="protein sequence ID" value="NEX88322.1"/>
    <property type="molecule type" value="Genomic_DNA"/>
</dbReference>
<keyword evidence="3" id="KW-1185">Reference proteome</keyword>
<feature type="transmembrane region" description="Helical" evidence="1">
    <location>
        <begin position="57"/>
        <end position="73"/>
    </location>
</feature>
<accession>A0ABX0CX20</accession>
<reference evidence="2 3" key="1">
    <citation type="submission" date="2020-02" db="EMBL/GenBank/DDBJ databases">
        <title>Genome sequencing of Aeromonas rivipollensis.</title>
        <authorList>
            <person name="Fono-Tamo Ubani E.K."/>
            <person name="Lekota K.E."/>
        </authorList>
    </citation>
    <scope>NUCLEOTIDE SEQUENCE [LARGE SCALE GENOMIC DNA]</scope>
    <source>
        <strain evidence="2 3">G78</strain>
    </source>
</reference>
<evidence type="ECO:0000313" key="2">
    <source>
        <dbReference type="EMBL" id="NEX88322.1"/>
    </source>
</evidence>
<dbReference type="RefSeq" id="WP_163136159.1">
    <property type="nucleotide sequence ID" value="NZ_JAAILA010000009.1"/>
</dbReference>
<dbReference type="Proteomes" id="UP000472827">
    <property type="component" value="Unassembled WGS sequence"/>
</dbReference>
<keyword evidence="1" id="KW-0812">Transmembrane</keyword>
<comment type="caution">
    <text evidence="2">The sequence shown here is derived from an EMBL/GenBank/DDBJ whole genome shotgun (WGS) entry which is preliminary data.</text>
</comment>
<feature type="transmembrane region" description="Helical" evidence="1">
    <location>
        <begin position="16"/>
        <end position="37"/>
    </location>
</feature>
<protein>
    <submittedName>
        <fullName evidence="2">Uncharacterized protein</fullName>
    </submittedName>
</protein>
<keyword evidence="1" id="KW-1133">Transmembrane helix</keyword>
<evidence type="ECO:0000313" key="3">
    <source>
        <dbReference type="Proteomes" id="UP000472827"/>
    </source>
</evidence>
<proteinExistence type="predicted"/>